<dbReference type="STRING" id="379508.A5DVK6"/>
<comment type="similarity">
    <text evidence="3">Belongs to the methyltransferase superfamily. LCMT family.</text>
</comment>
<keyword evidence="8" id="KW-0808">Transferase</keyword>
<evidence type="ECO:0000256" key="4">
    <source>
        <dbReference type="ARBA" id="ARBA00012155"/>
    </source>
</evidence>
<keyword evidence="7" id="KW-0489">Methyltransferase</keyword>
<keyword evidence="15" id="KW-1185">Reference proteome</keyword>
<dbReference type="eggNOG" id="KOG2918">
    <property type="taxonomic scope" value="Eukaryota"/>
</dbReference>
<dbReference type="InterPro" id="IPR029063">
    <property type="entry name" value="SAM-dependent_MTases_sf"/>
</dbReference>
<name>A5DVK6_LODEL</name>
<sequence length="798" mass="91151">MEMPDNTLMDETASNFAKVKLTPDQLARQRKKIEKDKRRKIYDDQQIQGTNNSSIVSKRSVEKLYFPELNPELGSWFEHFVKDSTTGKRKWKRRSPAINRGYWIRMESIRGVLMRILKLNLGRKINVINLGCGFDPLPFQLLNIPKEGHDLNFIDVDYPDLVEEKLRLIDSSQEICDLIGGRQDVNGYKIYTDRYKLLGCNLNEANNYDAFIKSLEKEKTNVVNIFIAEVSLAYMKPEPANAVIAKSSKVPNSHFIILEQIMPDGPNSAFATKMLYHFEHLRSPIQCVRSYPTKMEQHARFRRMYKHVEIKNLLENWYELVPNDTKRKLAQIEEFDEWEEFIIFCQHYVVVHATNCDGEAQGKVNGNVQLVYKHDSLHDDLIYEKFQVDKNVEFSHDLRFSNDGEKEELLQLKFPAVAQLNGTVYINGGLKQTRVDDTLKLDYQSASIEKLDYQSASIEKMDVGCSFSEHDGDGDDGAIKSVPSPRVCHTLTQVGGQLFLVGGRTRPGDYKDEIYLFDGSRWHLVANLPSPRSRHASVKISSSELLIFGGKYSRDGDYEKDSKDNFADEASTRREKSSNFVIFNTESRQIENVQVKLAGEGEKFEKFERIENLLSSTLVYDIESNIGYIYGGMSDGLIPIVNDKLYQFSLARDVEQENGTCTIHLKTVTQHVLFSRIGSQARVIKDSTCKNNQYFDHNNDHYDTLHKLLIVGGVSPRTIFTSLTNVMTFNLKSLQFESVSIPESIVTSHPPIFIGFGLVDVQHELDHGESRGCCLVVGGGAVCYSFGSCYNQIYKLEY</sequence>
<dbReference type="GO" id="GO:0030488">
    <property type="term" value="P:tRNA methylation"/>
    <property type="evidence" value="ECO:0007669"/>
    <property type="project" value="TreeGrafter"/>
</dbReference>
<dbReference type="HOGENOM" id="CLU_002761_0_0_1"/>
<organism evidence="14 15">
    <name type="scientific">Lodderomyces elongisporus (strain ATCC 11503 / CBS 2605 / JCM 1781 / NBRC 1676 / NRRL YB-4239)</name>
    <name type="common">Yeast</name>
    <name type="synonym">Saccharomyces elongisporus</name>
    <dbReference type="NCBI Taxonomy" id="379508"/>
    <lineage>
        <taxon>Eukaryota</taxon>
        <taxon>Fungi</taxon>
        <taxon>Dikarya</taxon>
        <taxon>Ascomycota</taxon>
        <taxon>Saccharomycotina</taxon>
        <taxon>Pichiomycetes</taxon>
        <taxon>Debaryomycetaceae</taxon>
        <taxon>Candida/Lodderomyces clade</taxon>
        <taxon>Lodderomyces</taxon>
    </lineage>
</organism>
<dbReference type="EC" id="2.3.1.231" evidence="4"/>
<dbReference type="EMBL" id="CH981525">
    <property type="protein sequence ID" value="EDK43214.1"/>
    <property type="molecule type" value="Genomic_DNA"/>
</dbReference>
<dbReference type="OMA" id="INTHTAN"/>
<dbReference type="InterPro" id="IPR015915">
    <property type="entry name" value="Kelch-typ_b-propeller"/>
</dbReference>
<dbReference type="Gene3D" id="3.40.50.150">
    <property type="entry name" value="Vaccinia Virus protein VP39"/>
    <property type="match status" value="1"/>
</dbReference>
<evidence type="ECO:0000256" key="2">
    <source>
        <dbReference type="ARBA" id="ARBA00004797"/>
    </source>
</evidence>
<comment type="catalytic activity">
    <reaction evidence="13">
        <text>7-[(3S)-(3-amino-3-methoxycarbonyl)propyl]wyosine(37) in tRNA(Phe) + S-adenosyl-L-methionine + CO2 = wybutosine(37) in tRNA(Phe) + S-adenosyl-L-homocysteine + 2 H(+)</text>
        <dbReference type="Rhea" id="RHEA:37119"/>
        <dbReference type="Rhea" id="RHEA-COMP:11844"/>
        <dbReference type="Rhea" id="RHEA-COMP:11847"/>
        <dbReference type="ChEBI" id="CHEBI:15378"/>
        <dbReference type="ChEBI" id="CHEBI:16526"/>
        <dbReference type="ChEBI" id="CHEBI:57856"/>
        <dbReference type="ChEBI" id="CHEBI:59789"/>
        <dbReference type="ChEBI" id="CHEBI:73544"/>
        <dbReference type="ChEBI" id="CHEBI:74275"/>
        <dbReference type="EC" id="2.3.1.231"/>
    </reaction>
</comment>
<evidence type="ECO:0000313" key="15">
    <source>
        <dbReference type="Proteomes" id="UP000001996"/>
    </source>
</evidence>
<evidence type="ECO:0000256" key="6">
    <source>
        <dbReference type="ARBA" id="ARBA00018045"/>
    </source>
</evidence>
<dbReference type="GO" id="GO:0031591">
    <property type="term" value="P:wybutosine biosynthetic process"/>
    <property type="evidence" value="ECO:0007669"/>
    <property type="project" value="TreeGrafter"/>
</dbReference>
<comment type="catalytic activity">
    <reaction evidence="1">
        <text>7-[(3S)-3-amino-3-carboxypropyl]wyosine(37) in tRNA(Phe) + S-adenosyl-L-methionine = 7-[(3S)-(3-amino-3-methoxycarbonyl)propyl]wyosine(37) in tRNA(Phe) + S-adenosyl-L-homocysteine</text>
        <dbReference type="Rhea" id="RHEA:36903"/>
        <dbReference type="Rhea" id="RHEA-COMP:10379"/>
        <dbReference type="Rhea" id="RHEA-COMP:11844"/>
        <dbReference type="ChEBI" id="CHEBI:57856"/>
        <dbReference type="ChEBI" id="CHEBI:59789"/>
        <dbReference type="ChEBI" id="CHEBI:73543"/>
        <dbReference type="ChEBI" id="CHEBI:74275"/>
        <dbReference type="EC" id="2.1.1.290"/>
    </reaction>
</comment>
<evidence type="ECO:0000256" key="1">
    <source>
        <dbReference type="ARBA" id="ARBA00001806"/>
    </source>
</evidence>
<evidence type="ECO:0000256" key="10">
    <source>
        <dbReference type="ARBA" id="ARBA00022694"/>
    </source>
</evidence>
<dbReference type="KEGG" id="lel:PVL30_001362"/>
<keyword evidence="9" id="KW-0949">S-adenosyl-L-methionine</keyword>
<dbReference type="PANTHER" id="PTHR46529:SF1">
    <property type="entry name" value="TRNA WYBUTOSINE-SYNTHESIZING PROTEIN 4"/>
    <property type="match status" value="1"/>
</dbReference>
<dbReference type="Gene3D" id="2.120.10.80">
    <property type="entry name" value="Kelch-type beta propeller"/>
    <property type="match status" value="1"/>
</dbReference>
<dbReference type="Pfam" id="PF13418">
    <property type="entry name" value="Beta-prop_TYW4"/>
    <property type="match status" value="1"/>
</dbReference>
<proteinExistence type="inferred from homology"/>
<evidence type="ECO:0000256" key="8">
    <source>
        <dbReference type="ARBA" id="ARBA00022679"/>
    </source>
</evidence>
<dbReference type="PANTHER" id="PTHR46529">
    <property type="entry name" value="TRNA WYBUTOSINE-SYNTHESIZING PROTEIN 4"/>
    <property type="match status" value="1"/>
</dbReference>
<evidence type="ECO:0000256" key="12">
    <source>
        <dbReference type="ARBA" id="ARBA00030847"/>
    </source>
</evidence>
<gene>
    <name evidence="14" type="ORF">LELG_01392</name>
</gene>
<reference evidence="14 15" key="1">
    <citation type="journal article" date="2009" name="Nature">
        <title>Evolution of pathogenicity and sexual reproduction in eight Candida genomes.</title>
        <authorList>
            <person name="Butler G."/>
            <person name="Rasmussen M.D."/>
            <person name="Lin M.F."/>
            <person name="Santos M.A."/>
            <person name="Sakthikumar S."/>
            <person name="Munro C.A."/>
            <person name="Rheinbay E."/>
            <person name="Grabherr M."/>
            <person name="Forche A."/>
            <person name="Reedy J.L."/>
            <person name="Agrafioti I."/>
            <person name="Arnaud M.B."/>
            <person name="Bates S."/>
            <person name="Brown A.J."/>
            <person name="Brunke S."/>
            <person name="Costanzo M.C."/>
            <person name="Fitzpatrick D.A."/>
            <person name="de Groot P.W."/>
            <person name="Harris D."/>
            <person name="Hoyer L.L."/>
            <person name="Hube B."/>
            <person name="Klis F.M."/>
            <person name="Kodira C."/>
            <person name="Lennard N."/>
            <person name="Logue M.E."/>
            <person name="Martin R."/>
            <person name="Neiman A.M."/>
            <person name="Nikolaou E."/>
            <person name="Quail M.A."/>
            <person name="Quinn J."/>
            <person name="Santos M.C."/>
            <person name="Schmitzberger F.F."/>
            <person name="Sherlock G."/>
            <person name="Shah P."/>
            <person name="Silverstein K.A."/>
            <person name="Skrzypek M.S."/>
            <person name="Soll D."/>
            <person name="Staggs R."/>
            <person name="Stansfield I."/>
            <person name="Stumpf M.P."/>
            <person name="Sudbery P.E."/>
            <person name="Srikantha T."/>
            <person name="Zeng Q."/>
            <person name="Berman J."/>
            <person name="Berriman M."/>
            <person name="Heitman J."/>
            <person name="Gow N.A."/>
            <person name="Lorenz M.C."/>
            <person name="Birren B.W."/>
            <person name="Kellis M."/>
            <person name="Cuomo C.A."/>
        </authorList>
    </citation>
    <scope>NUCLEOTIDE SEQUENCE [LARGE SCALE GENOMIC DNA]</scope>
    <source>
        <strain evidence="15">ATCC 11503 / BCRC 21390 / CBS 2605 / JCM 1781 / NBRC 1676 / NRRL YB-4239</strain>
    </source>
</reference>
<dbReference type="Proteomes" id="UP000001996">
    <property type="component" value="Unassembled WGS sequence"/>
</dbReference>
<dbReference type="Pfam" id="PF04072">
    <property type="entry name" value="LCM"/>
    <property type="match status" value="1"/>
</dbReference>
<dbReference type="AlphaFoldDB" id="A5DVK6"/>
<dbReference type="SUPFAM" id="SSF117281">
    <property type="entry name" value="Kelch motif"/>
    <property type="match status" value="1"/>
</dbReference>
<dbReference type="GeneID" id="5234067"/>
<protein>
    <recommendedName>
        <fullName evidence="6">tRNA wybutosine-synthesizing protein 4</fullName>
        <ecNumber evidence="5">2.1.1.290</ecNumber>
        <ecNumber evidence="4">2.3.1.231</ecNumber>
    </recommendedName>
    <alternativeName>
        <fullName evidence="12">tRNA(Phe) (7-(3-amino-3-(methoxycarbonyl)propyl)wyosine(37)-N)-methoxycarbonyltransferase</fullName>
    </alternativeName>
    <alternativeName>
        <fullName evidence="11">tRNA(Phe) (7-(3-amino-3-carboxypropyl)wyosine(37)-O)-methyltransferase</fullName>
    </alternativeName>
</protein>
<dbReference type="GO" id="GO:0008175">
    <property type="term" value="F:tRNA methyltransferase activity"/>
    <property type="evidence" value="ECO:0007669"/>
    <property type="project" value="TreeGrafter"/>
</dbReference>
<evidence type="ECO:0000256" key="7">
    <source>
        <dbReference type="ARBA" id="ARBA00022603"/>
    </source>
</evidence>
<evidence type="ECO:0000256" key="13">
    <source>
        <dbReference type="ARBA" id="ARBA00049250"/>
    </source>
</evidence>
<keyword evidence="10" id="KW-0819">tRNA processing</keyword>
<evidence type="ECO:0000256" key="5">
    <source>
        <dbReference type="ARBA" id="ARBA00012779"/>
    </source>
</evidence>
<comment type="pathway">
    <text evidence="2">tRNA modification; wybutosine-tRNA(Phe) biosynthesis.</text>
</comment>
<dbReference type="VEuPathDB" id="FungiDB:LELG_01392"/>
<evidence type="ECO:0000256" key="3">
    <source>
        <dbReference type="ARBA" id="ARBA00010703"/>
    </source>
</evidence>
<evidence type="ECO:0000313" key="14">
    <source>
        <dbReference type="EMBL" id="EDK43214.1"/>
    </source>
</evidence>
<evidence type="ECO:0000256" key="9">
    <source>
        <dbReference type="ARBA" id="ARBA00022691"/>
    </source>
</evidence>
<dbReference type="UniPathway" id="UPA00375"/>
<accession>A5DVK6</accession>
<dbReference type="SUPFAM" id="SSF53335">
    <property type="entry name" value="S-adenosyl-L-methionine-dependent methyltransferases"/>
    <property type="match status" value="1"/>
</dbReference>
<dbReference type="InterPro" id="IPR007213">
    <property type="entry name" value="Ppm1/Ppm2/Tcmp"/>
</dbReference>
<dbReference type="FunCoup" id="A5DVK6">
    <property type="interactions" value="99"/>
</dbReference>
<evidence type="ECO:0000256" key="11">
    <source>
        <dbReference type="ARBA" id="ARBA00029750"/>
    </source>
</evidence>
<dbReference type="OrthoDB" id="47172at2759"/>
<dbReference type="InParanoid" id="A5DVK6"/>
<dbReference type="EC" id="2.1.1.290" evidence="5"/>